<dbReference type="InterPro" id="IPR001810">
    <property type="entry name" value="F-box_dom"/>
</dbReference>
<feature type="compositionally biased region" description="Basic and acidic residues" evidence="1">
    <location>
        <begin position="360"/>
        <end position="369"/>
    </location>
</feature>
<sequence>MSALLHNVLTSRLAAASLDQQEASESGGKEGQERADAEVQQHLQQRLRVDSLASPSDDEDELVGVSTAPGTSTPTPFNLSRPSSPPPADQAATTAPSPPLPSSLSPQLGSSGTGSASAASSSASSPLLLPTTSPRKRSGLSSAAGVSVGTSKSNSIPGSTRGQKSKLDPLRAFPSELSQRIFLSLPTSALLSCSLVCKRWRRSATLNYCWYKQYQSTFGGLSDSNAFDPSVSGPSITSVTSLAGPVGTCERMAENGIVLPPLGSGEAKWTRRESRTDWKNMYGKARRQEAKDAARAALANSNGGGSLPFLGGTSASRSGSGTSTPSRSQRLADAGIRTARDVREQQWAELKAAEAAPRISKSEMREHYKGLGSKGGKVKGKTGKGGVKTGTAGDGGLWD</sequence>
<dbReference type="Proteomes" id="UP000027361">
    <property type="component" value="Unassembled WGS sequence"/>
</dbReference>
<dbReference type="STRING" id="1037660.A0A066VT72"/>
<proteinExistence type="predicted"/>
<keyword evidence="4" id="KW-1185">Reference proteome</keyword>
<dbReference type="PANTHER" id="PTHR46731">
    <property type="entry name" value="F-BOX ONLY PROTEIN 15"/>
    <property type="match status" value="1"/>
</dbReference>
<dbReference type="OMA" id="QTINHAF"/>
<evidence type="ECO:0000313" key="4">
    <source>
        <dbReference type="Proteomes" id="UP000027361"/>
    </source>
</evidence>
<dbReference type="PANTHER" id="PTHR46731:SF1">
    <property type="entry name" value="F-BOX ONLY PROTEIN 15"/>
    <property type="match status" value="1"/>
</dbReference>
<dbReference type="AlphaFoldDB" id="A0A066VT72"/>
<dbReference type="EMBL" id="JMSN01000076">
    <property type="protein sequence ID" value="KDN41775.1"/>
    <property type="molecule type" value="Genomic_DNA"/>
</dbReference>
<feature type="region of interest" description="Disordered" evidence="1">
    <location>
        <begin position="352"/>
        <end position="399"/>
    </location>
</feature>
<gene>
    <name evidence="3" type="ORF">K437DRAFT_258124</name>
</gene>
<dbReference type="RefSeq" id="XP_013241831.1">
    <property type="nucleotide sequence ID" value="XM_013386377.1"/>
</dbReference>
<dbReference type="OrthoDB" id="6419443at2759"/>
<dbReference type="GeneID" id="25264885"/>
<feature type="compositionally biased region" description="Low complexity" evidence="1">
    <location>
        <begin position="102"/>
        <end position="153"/>
    </location>
</feature>
<dbReference type="InParanoid" id="A0A066VT72"/>
<feature type="region of interest" description="Disordered" evidence="1">
    <location>
        <begin position="16"/>
        <end position="167"/>
    </location>
</feature>
<dbReference type="SMART" id="SM00256">
    <property type="entry name" value="FBOX"/>
    <property type="match status" value="1"/>
</dbReference>
<dbReference type="HOGENOM" id="CLU_074638_0_0_1"/>
<name>A0A066VT72_TILAU</name>
<reference evidence="3 4" key="1">
    <citation type="submission" date="2014-05" db="EMBL/GenBank/DDBJ databases">
        <title>Draft genome sequence of a rare smut relative, Tilletiaria anomala UBC 951.</title>
        <authorList>
            <consortium name="DOE Joint Genome Institute"/>
            <person name="Toome M."/>
            <person name="Kuo A."/>
            <person name="Henrissat B."/>
            <person name="Lipzen A."/>
            <person name="Tritt A."/>
            <person name="Yoshinaga Y."/>
            <person name="Zane M."/>
            <person name="Barry K."/>
            <person name="Grigoriev I.V."/>
            <person name="Spatafora J.W."/>
            <person name="Aimea M.C."/>
        </authorList>
    </citation>
    <scope>NUCLEOTIDE SEQUENCE [LARGE SCALE GENOMIC DNA]</scope>
    <source>
        <strain evidence="3 4">UBC 951</strain>
    </source>
</reference>
<accession>A0A066VT72</accession>
<dbReference type="PROSITE" id="PS50181">
    <property type="entry name" value="FBOX"/>
    <property type="match status" value="1"/>
</dbReference>
<dbReference type="GO" id="GO:0019005">
    <property type="term" value="C:SCF ubiquitin ligase complex"/>
    <property type="evidence" value="ECO:0007669"/>
    <property type="project" value="TreeGrafter"/>
</dbReference>
<dbReference type="Pfam" id="PF12937">
    <property type="entry name" value="F-box-like"/>
    <property type="match status" value="1"/>
</dbReference>
<dbReference type="Gene3D" id="1.20.1280.50">
    <property type="match status" value="1"/>
</dbReference>
<evidence type="ECO:0000259" key="2">
    <source>
        <dbReference type="PROSITE" id="PS50181"/>
    </source>
</evidence>
<feature type="region of interest" description="Disordered" evidence="1">
    <location>
        <begin position="301"/>
        <end position="332"/>
    </location>
</feature>
<comment type="caution">
    <text evidence="3">The sequence shown here is derived from an EMBL/GenBank/DDBJ whole genome shotgun (WGS) entry which is preliminary data.</text>
</comment>
<dbReference type="SUPFAM" id="SSF81383">
    <property type="entry name" value="F-box domain"/>
    <property type="match status" value="1"/>
</dbReference>
<feature type="compositionally biased region" description="Low complexity" evidence="1">
    <location>
        <begin position="311"/>
        <end position="329"/>
    </location>
</feature>
<feature type="compositionally biased region" description="Polar residues" evidence="1">
    <location>
        <begin position="68"/>
        <end position="78"/>
    </location>
</feature>
<dbReference type="InterPro" id="IPR036047">
    <property type="entry name" value="F-box-like_dom_sf"/>
</dbReference>
<feature type="compositionally biased region" description="Basic and acidic residues" evidence="1">
    <location>
        <begin position="27"/>
        <end position="39"/>
    </location>
</feature>
<organism evidence="3 4">
    <name type="scientific">Tilletiaria anomala (strain ATCC 24038 / CBS 436.72 / UBC 951)</name>
    <dbReference type="NCBI Taxonomy" id="1037660"/>
    <lineage>
        <taxon>Eukaryota</taxon>
        <taxon>Fungi</taxon>
        <taxon>Dikarya</taxon>
        <taxon>Basidiomycota</taxon>
        <taxon>Ustilaginomycotina</taxon>
        <taxon>Exobasidiomycetes</taxon>
        <taxon>Georgefischeriales</taxon>
        <taxon>Tilletiariaceae</taxon>
        <taxon>Tilletiaria</taxon>
    </lineage>
</organism>
<protein>
    <recommendedName>
        <fullName evidence="2">F-box domain-containing protein</fullName>
    </recommendedName>
</protein>
<evidence type="ECO:0000313" key="3">
    <source>
        <dbReference type="EMBL" id="KDN41775.1"/>
    </source>
</evidence>
<feature type="compositionally biased region" description="Gly residues" evidence="1">
    <location>
        <begin position="383"/>
        <end position="399"/>
    </location>
</feature>
<feature type="domain" description="F-box" evidence="2">
    <location>
        <begin position="167"/>
        <end position="213"/>
    </location>
</feature>
<dbReference type="CDD" id="cd09917">
    <property type="entry name" value="F-box_SF"/>
    <property type="match status" value="1"/>
</dbReference>
<evidence type="ECO:0000256" key="1">
    <source>
        <dbReference type="SAM" id="MobiDB-lite"/>
    </source>
</evidence>